<dbReference type="Proteomes" id="UP001140453">
    <property type="component" value="Unassembled WGS sequence"/>
</dbReference>
<dbReference type="Pfam" id="PF00264">
    <property type="entry name" value="Tyrosinase"/>
    <property type="match status" value="1"/>
</dbReference>
<comment type="caution">
    <text evidence="6">The sequence shown here is derived from an EMBL/GenBank/DDBJ whole genome shotgun (WGS) entry which is preliminary data.</text>
</comment>
<dbReference type="GO" id="GO:0016491">
    <property type="term" value="F:oxidoreductase activity"/>
    <property type="evidence" value="ECO:0007669"/>
    <property type="project" value="InterPro"/>
</dbReference>
<dbReference type="InterPro" id="IPR002227">
    <property type="entry name" value="Tyrosinase_Cu-bd"/>
</dbReference>
<dbReference type="PROSITE" id="PS00498">
    <property type="entry name" value="TYROSINASE_2"/>
    <property type="match status" value="1"/>
</dbReference>
<sequence length="340" mass="37732">MAPSYTSWAATGIILLLGSASASSSVIRRNETCTQINQRKAWTALTDTEKADYIRAEQCLMTSAPRTNITGAKTRWDELQWAHIAQSNIIHGVGSFLPWHRYYVHTHEYLLQSECNYTGAQPYWDEMTDADASTSLADASIWGSDELSFGTNGRDGDGCVVDGPFANTTLRLNQEWGVNNYTEYCLARSFSDTDWAWANSTYVDACMAKTEYATAWSCWSAYPHSSAHIAVGGTLYDQSASPGDPVFFLHHANIDRLWWEWQQVDSAARVTQMSGQSIPSMTHLLEGEWLFPSQAEIDGMGDAYNVTTLAHNLWMVDLLPNITVADIVDLSGGLSCAEYV</sequence>
<evidence type="ECO:0000256" key="2">
    <source>
        <dbReference type="ARBA" id="ARBA00023008"/>
    </source>
</evidence>
<dbReference type="InterPro" id="IPR008922">
    <property type="entry name" value="Di-copper_centre_dom_sf"/>
</dbReference>
<dbReference type="SUPFAM" id="SSF48056">
    <property type="entry name" value="Di-copper centre-containing domain"/>
    <property type="match status" value="1"/>
</dbReference>
<dbReference type="PRINTS" id="PR00092">
    <property type="entry name" value="TYROSINASE"/>
</dbReference>
<evidence type="ECO:0000313" key="6">
    <source>
        <dbReference type="EMBL" id="KAJ4387336.1"/>
    </source>
</evidence>
<dbReference type="InterPro" id="IPR050316">
    <property type="entry name" value="Tyrosinase/Hemocyanin"/>
</dbReference>
<dbReference type="OrthoDB" id="6132182at2759"/>
<dbReference type="AlphaFoldDB" id="A0A9W8YM87"/>
<feature type="signal peptide" evidence="3">
    <location>
        <begin position="1"/>
        <end position="24"/>
    </location>
</feature>
<dbReference type="GO" id="GO:0046872">
    <property type="term" value="F:metal ion binding"/>
    <property type="evidence" value="ECO:0007669"/>
    <property type="project" value="UniProtKB-KW"/>
</dbReference>
<evidence type="ECO:0000256" key="3">
    <source>
        <dbReference type="SAM" id="SignalP"/>
    </source>
</evidence>
<feature type="chain" id="PRO_5040877262" description="Tyrosinase copper-binding domain-containing protein" evidence="3">
    <location>
        <begin position="25"/>
        <end position="340"/>
    </location>
</feature>
<reference evidence="6" key="1">
    <citation type="submission" date="2022-10" db="EMBL/GenBank/DDBJ databases">
        <title>Tapping the CABI collections for fungal endophytes: first genome assemblies for Collariella, Neodidymelliopsis, Ascochyta clinopodiicola, Didymella pomorum, Didymosphaeria variabile, Neocosmospora piperis and Neocucurbitaria cava.</title>
        <authorList>
            <person name="Hill R."/>
        </authorList>
    </citation>
    <scope>NUCLEOTIDE SEQUENCE</scope>
    <source>
        <strain evidence="6">IMI 355082</strain>
    </source>
</reference>
<keyword evidence="2" id="KW-0186">Copper</keyword>
<evidence type="ECO:0000256" key="1">
    <source>
        <dbReference type="ARBA" id="ARBA00022723"/>
    </source>
</evidence>
<evidence type="ECO:0000313" key="7">
    <source>
        <dbReference type="Proteomes" id="UP001140453"/>
    </source>
</evidence>
<feature type="domain" description="Tyrosinase copper-binding" evidence="5">
    <location>
        <begin position="244"/>
        <end position="255"/>
    </location>
</feature>
<dbReference type="PANTHER" id="PTHR11474">
    <property type="entry name" value="TYROSINASE FAMILY MEMBER"/>
    <property type="match status" value="1"/>
</dbReference>
<accession>A0A9W8YM87</accession>
<gene>
    <name evidence="6" type="ORF">N0V93_007925</name>
</gene>
<evidence type="ECO:0000259" key="5">
    <source>
        <dbReference type="PROSITE" id="PS00498"/>
    </source>
</evidence>
<proteinExistence type="predicted"/>
<evidence type="ECO:0000259" key="4">
    <source>
        <dbReference type="PROSITE" id="PS00497"/>
    </source>
</evidence>
<dbReference type="EMBL" id="JAPEVB010000005">
    <property type="protein sequence ID" value="KAJ4387336.1"/>
    <property type="molecule type" value="Genomic_DNA"/>
</dbReference>
<feature type="domain" description="Tyrosinase copper-binding" evidence="4">
    <location>
        <begin position="91"/>
        <end position="108"/>
    </location>
</feature>
<dbReference type="PROSITE" id="PS00497">
    <property type="entry name" value="TYROSINASE_1"/>
    <property type="match status" value="1"/>
</dbReference>
<dbReference type="Gene3D" id="1.10.1280.10">
    <property type="entry name" value="Di-copper center containing domain from catechol oxidase"/>
    <property type="match status" value="1"/>
</dbReference>
<organism evidence="6 7">
    <name type="scientific">Gnomoniopsis smithogilvyi</name>
    <dbReference type="NCBI Taxonomy" id="1191159"/>
    <lineage>
        <taxon>Eukaryota</taxon>
        <taxon>Fungi</taxon>
        <taxon>Dikarya</taxon>
        <taxon>Ascomycota</taxon>
        <taxon>Pezizomycotina</taxon>
        <taxon>Sordariomycetes</taxon>
        <taxon>Sordariomycetidae</taxon>
        <taxon>Diaporthales</taxon>
        <taxon>Gnomoniaceae</taxon>
        <taxon>Gnomoniopsis</taxon>
    </lineage>
</organism>
<protein>
    <recommendedName>
        <fullName evidence="4 5">Tyrosinase copper-binding domain-containing protein</fullName>
    </recommendedName>
</protein>
<keyword evidence="7" id="KW-1185">Reference proteome</keyword>
<dbReference type="PANTHER" id="PTHR11474:SF126">
    <property type="entry name" value="TYROSINASE-LIKE PROTEIN TYR-1-RELATED"/>
    <property type="match status" value="1"/>
</dbReference>
<name>A0A9W8YM87_9PEZI</name>
<keyword evidence="3" id="KW-0732">Signal</keyword>
<keyword evidence="1" id="KW-0479">Metal-binding</keyword>